<dbReference type="EMBL" id="WBXO01000008">
    <property type="protein sequence ID" value="KAB2951927.1"/>
    <property type="molecule type" value="Genomic_DNA"/>
</dbReference>
<accession>A0A6I0EPN7</accession>
<dbReference type="Proteomes" id="UP000468766">
    <property type="component" value="Unassembled WGS sequence"/>
</dbReference>
<protein>
    <recommendedName>
        <fullName evidence="3">Type II toxin-antitoxin system HicA family toxin</fullName>
    </recommendedName>
</protein>
<evidence type="ECO:0000313" key="1">
    <source>
        <dbReference type="EMBL" id="KAB2951927.1"/>
    </source>
</evidence>
<evidence type="ECO:0008006" key="3">
    <source>
        <dbReference type="Google" id="ProtNLM"/>
    </source>
</evidence>
<sequence>MSPKFRELRKNELEAFLKHFTLPGSLKFRNNKWLGLNRSGKPFTIHIKHGTTRKYSPSLVEAIAKDLDVSFHEFEEWFYQHH</sequence>
<reference evidence="1 2" key="1">
    <citation type="submission" date="2019-10" db="EMBL/GenBank/DDBJ databases">
        <title>Whole-genome sequence of the extremophile Heliorestis acidaminivorans DSM 24790.</title>
        <authorList>
            <person name="Kyndt J.A."/>
            <person name="Meyer T.E."/>
        </authorList>
    </citation>
    <scope>NUCLEOTIDE SEQUENCE [LARGE SCALE GENOMIC DNA]</scope>
    <source>
        <strain evidence="1 2">DSM 24790</strain>
    </source>
</reference>
<dbReference type="AlphaFoldDB" id="A0A6I0EPN7"/>
<proteinExistence type="predicted"/>
<name>A0A6I0EPN7_9FIRM</name>
<evidence type="ECO:0000313" key="2">
    <source>
        <dbReference type="Proteomes" id="UP000468766"/>
    </source>
</evidence>
<comment type="caution">
    <text evidence="1">The sequence shown here is derived from an EMBL/GenBank/DDBJ whole genome shotgun (WGS) entry which is preliminary data.</text>
</comment>
<dbReference type="RefSeq" id="WP_151620582.1">
    <property type="nucleotide sequence ID" value="NZ_WBXO01000008.1"/>
</dbReference>
<gene>
    <name evidence="1" type="ORF">F9B85_10235</name>
</gene>
<keyword evidence="2" id="KW-1185">Reference proteome</keyword>
<organism evidence="1 2">
    <name type="scientific">Heliorestis acidaminivorans</name>
    <dbReference type="NCBI Taxonomy" id="553427"/>
    <lineage>
        <taxon>Bacteria</taxon>
        <taxon>Bacillati</taxon>
        <taxon>Bacillota</taxon>
        <taxon>Clostridia</taxon>
        <taxon>Eubacteriales</taxon>
        <taxon>Heliobacteriaceae</taxon>
        <taxon>Heliorestis</taxon>
    </lineage>
</organism>